<gene>
    <name evidence="2" type="ORF">KV203_14935</name>
</gene>
<dbReference type="EMBL" id="CP079105">
    <property type="protein sequence ID" value="QXQ13166.1"/>
    <property type="molecule type" value="Genomic_DNA"/>
</dbReference>
<organism evidence="2 3">
    <name type="scientific">Skermania pinensis</name>
    <dbReference type="NCBI Taxonomy" id="39122"/>
    <lineage>
        <taxon>Bacteria</taxon>
        <taxon>Bacillati</taxon>
        <taxon>Actinomycetota</taxon>
        <taxon>Actinomycetes</taxon>
        <taxon>Mycobacteriales</taxon>
        <taxon>Gordoniaceae</taxon>
        <taxon>Skermania</taxon>
    </lineage>
</organism>
<sequence length="114" mass="11812">MRRLLVGLLIVAGFLTAIGEVAYLMWYLGPVAFPVSAVAAAVINVLLVRAAQPVTSRPGLPLAAWGIGFAGCLFTGPGGDILLPVAWQTPLLLVAGVVPAGIALARWRRSPIVS</sequence>
<reference evidence="2" key="1">
    <citation type="submission" date="2021-07" db="EMBL/GenBank/DDBJ databases">
        <title>Candidatus Kaistella beijingensis sp. nov. isolated from a municipal wastewater treatment plant is involved in sludge foaming.</title>
        <authorList>
            <person name="Song Y."/>
            <person name="Liu S.-J."/>
        </authorList>
    </citation>
    <scope>NUCLEOTIDE SEQUENCE</scope>
    <source>
        <strain evidence="2">DSM 43998</strain>
    </source>
</reference>
<feature type="transmembrane region" description="Helical" evidence="1">
    <location>
        <begin position="29"/>
        <end position="48"/>
    </location>
</feature>
<dbReference type="Proteomes" id="UP000887023">
    <property type="component" value="Chromosome"/>
</dbReference>
<proteinExistence type="predicted"/>
<protein>
    <recommendedName>
        <fullName evidence="4">Integral membrane protein</fullName>
    </recommendedName>
</protein>
<feature type="transmembrane region" description="Helical" evidence="1">
    <location>
        <begin position="60"/>
        <end position="79"/>
    </location>
</feature>
<accession>A0ABX8S6S8</accession>
<keyword evidence="1" id="KW-0812">Transmembrane</keyword>
<feature type="transmembrane region" description="Helical" evidence="1">
    <location>
        <begin position="85"/>
        <end position="105"/>
    </location>
</feature>
<dbReference type="RefSeq" id="WP_066471306.1">
    <property type="nucleotide sequence ID" value="NZ_CBCRUZ010000008.1"/>
</dbReference>
<evidence type="ECO:0000313" key="2">
    <source>
        <dbReference type="EMBL" id="QXQ13166.1"/>
    </source>
</evidence>
<evidence type="ECO:0000313" key="3">
    <source>
        <dbReference type="Proteomes" id="UP000887023"/>
    </source>
</evidence>
<keyword evidence="3" id="KW-1185">Reference proteome</keyword>
<evidence type="ECO:0000256" key="1">
    <source>
        <dbReference type="SAM" id="Phobius"/>
    </source>
</evidence>
<evidence type="ECO:0008006" key="4">
    <source>
        <dbReference type="Google" id="ProtNLM"/>
    </source>
</evidence>
<name>A0ABX8S6S8_9ACTN</name>
<keyword evidence="1" id="KW-0472">Membrane</keyword>
<keyword evidence="1" id="KW-1133">Transmembrane helix</keyword>